<dbReference type="PANTHER" id="PTHR15157:SF5">
    <property type="entry name" value="UV RADIATION RESISTANCE-ASSOCIATED GENE PROTEIN"/>
    <property type="match status" value="1"/>
</dbReference>
<accession>A0AAJ0GJT5</accession>
<feature type="compositionally biased region" description="Basic and acidic residues" evidence="4">
    <location>
        <begin position="68"/>
        <end position="81"/>
    </location>
</feature>
<reference evidence="5" key="1">
    <citation type="submission" date="2023-04" db="EMBL/GenBank/DDBJ databases">
        <title>Black Yeasts Isolated from many extreme environments.</title>
        <authorList>
            <person name="Coleine C."/>
            <person name="Stajich J.E."/>
            <person name="Selbmann L."/>
        </authorList>
    </citation>
    <scope>NUCLEOTIDE SEQUENCE</scope>
    <source>
        <strain evidence="5">CCFEE 5312</strain>
    </source>
</reference>
<comment type="caution">
    <text evidence="5">The sequence shown here is derived from an EMBL/GenBank/DDBJ whole genome shotgun (WGS) entry which is preliminary data.</text>
</comment>
<gene>
    <name evidence="5" type="ORF">LTR09_000518</name>
</gene>
<organism evidence="5 6">
    <name type="scientific">Extremus antarcticus</name>
    <dbReference type="NCBI Taxonomy" id="702011"/>
    <lineage>
        <taxon>Eukaryota</taxon>
        <taxon>Fungi</taxon>
        <taxon>Dikarya</taxon>
        <taxon>Ascomycota</taxon>
        <taxon>Pezizomycotina</taxon>
        <taxon>Dothideomycetes</taxon>
        <taxon>Dothideomycetidae</taxon>
        <taxon>Mycosphaerellales</taxon>
        <taxon>Extremaceae</taxon>
        <taxon>Extremus</taxon>
    </lineage>
</organism>
<name>A0AAJ0GJT5_9PEZI</name>
<evidence type="ECO:0000313" key="6">
    <source>
        <dbReference type="Proteomes" id="UP001271007"/>
    </source>
</evidence>
<sequence>MASPHPTHHDRSNSKLRNLTSLSLRNITLEIPSSSPLNTRRRGKTIDDDALPHTLQSPAKLVALRERGELEHSRSSTDLRAENAVVEEDGEGIGGLENGSPLKGKGKRRESRETRPRMPGRMRRRSTLEWAHSTPQRRQERLERALEERMVDVFFSLHGDGVEVFGQERKLDALEKPLHQNAVLFHMTDGVYMPPTSLTALRPPHTNASPQPTRSVSSRTLSTSSFDALLRLAKLDDSIQDALATRNKLASDLENLLECNRQILEERDKVAETLDRLKTIDYAKSLVQKQVDKALTQITEKRSSLAQRRKLMRQDISARNHSLEEMRTSRSDLPALRTDHTTLSTAIQGQRRRITTTLQTMYPINPLPGEHTLQFAIRSLHLPDSDALDSSSPADPTTTPDTIAAALGYVAHLLQLLSFYLRSPLPYPVTPRASSSTILDTISKLPTNASTTHKYDDEVRLRTYPLYSRGVPRFRFEYGVFLLNKDVQVLLERGFGVRVLDVRQTMANLGLLVYVASAGEGELPARKAGGVRGLMRADQGRPGSEGSVSTTGGFGGIVKKGGKGKEEAGAKKGAVESLRRNMGGGEGG</sequence>
<proteinExistence type="inferred from homology"/>
<feature type="region of interest" description="Disordered" evidence="4">
    <location>
        <begin position="33"/>
        <end position="54"/>
    </location>
</feature>
<dbReference type="GO" id="GO:0005768">
    <property type="term" value="C:endosome"/>
    <property type="evidence" value="ECO:0007669"/>
    <property type="project" value="TreeGrafter"/>
</dbReference>
<evidence type="ECO:0000256" key="4">
    <source>
        <dbReference type="SAM" id="MobiDB-lite"/>
    </source>
</evidence>
<dbReference type="Proteomes" id="UP001271007">
    <property type="component" value="Unassembled WGS sequence"/>
</dbReference>
<evidence type="ECO:0000256" key="3">
    <source>
        <dbReference type="ARBA" id="ARBA00023054"/>
    </source>
</evidence>
<dbReference type="GO" id="GO:0035493">
    <property type="term" value="P:SNARE complex assembly"/>
    <property type="evidence" value="ECO:0007669"/>
    <property type="project" value="TreeGrafter"/>
</dbReference>
<dbReference type="InterPro" id="IPR018791">
    <property type="entry name" value="UV_resistance/autophagy_Atg14"/>
</dbReference>
<evidence type="ECO:0000256" key="2">
    <source>
        <dbReference type="ARBA" id="ARBA00013807"/>
    </source>
</evidence>
<evidence type="ECO:0000313" key="5">
    <source>
        <dbReference type="EMBL" id="KAK3058952.1"/>
    </source>
</evidence>
<dbReference type="GO" id="GO:0000149">
    <property type="term" value="F:SNARE binding"/>
    <property type="evidence" value="ECO:0007669"/>
    <property type="project" value="TreeGrafter"/>
</dbReference>
<protein>
    <recommendedName>
        <fullName evidence="2">Autophagy-related protein 14</fullName>
    </recommendedName>
</protein>
<evidence type="ECO:0000256" key="1">
    <source>
        <dbReference type="ARBA" id="ARBA00009574"/>
    </source>
</evidence>
<feature type="region of interest" description="Disordered" evidence="4">
    <location>
        <begin position="68"/>
        <end position="136"/>
    </location>
</feature>
<feature type="region of interest" description="Disordered" evidence="4">
    <location>
        <begin position="536"/>
        <end position="588"/>
    </location>
</feature>
<dbReference type="PANTHER" id="PTHR15157">
    <property type="entry name" value="UV RADIATION RESISTANCE-ASSOCIATED GENE PROTEIN"/>
    <property type="match status" value="1"/>
</dbReference>
<comment type="similarity">
    <text evidence="1">Belongs to the ATG14 family.</text>
</comment>
<dbReference type="Pfam" id="PF10186">
    <property type="entry name" value="ATG14"/>
    <property type="match status" value="1"/>
</dbReference>
<dbReference type="AlphaFoldDB" id="A0AAJ0GJT5"/>
<dbReference type="EMBL" id="JAWDJX010000001">
    <property type="protein sequence ID" value="KAK3058952.1"/>
    <property type="molecule type" value="Genomic_DNA"/>
</dbReference>
<keyword evidence="3" id="KW-0175">Coiled coil</keyword>
<dbReference type="GO" id="GO:0000323">
    <property type="term" value="C:lytic vacuole"/>
    <property type="evidence" value="ECO:0007669"/>
    <property type="project" value="TreeGrafter"/>
</dbReference>
<keyword evidence="6" id="KW-1185">Reference proteome</keyword>
<dbReference type="GO" id="GO:0032991">
    <property type="term" value="C:protein-containing complex"/>
    <property type="evidence" value="ECO:0007669"/>
    <property type="project" value="UniProtKB-ARBA"/>
</dbReference>
<feature type="compositionally biased region" description="Basic and acidic residues" evidence="4">
    <location>
        <begin position="563"/>
        <end position="579"/>
    </location>
</feature>